<keyword evidence="1" id="KW-0808">Transferase</keyword>
<dbReference type="GO" id="GO:0016740">
    <property type="term" value="F:transferase activity"/>
    <property type="evidence" value="ECO:0007669"/>
    <property type="project" value="UniProtKB-KW"/>
</dbReference>
<dbReference type="AlphaFoldDB" id="A0A3Q8U1J5"/>
<reference evidence="1 2" key="1">
    <citation type="submission" date="2018-12" db="EMBL/GenBank/DDBJ databases">
        <authorList>
            <person name="Li S."/>
            <person name="Yang R."/>
            <person name="Chen G."/>
            <person name="Zou L."/>
            <person name="Zhang C."/>
            <person name="Chen Y."/>
            <person name="Liu Z."/>
            <person name="Li Y."/>
            <person name="Yan Y."/>
            <person name="Huang M."/>
            <person name="Chen T."/>
        </authorList>
    </citation>
    <scope>NUCLEOTIDE SEQUENCE [LARGE SCALE GENOMIC DNA]</scope>
    <source>
        <strain evidence="1 2">1257</strain>
    </source>
</reference>
<name>A0A3Q8U1J5_9PSED</name>
<protein>
    <submittedName>
        <fullName evidence="1">Nucleotidyltransferase family protein</fullName>
    </submittedName>
</protein>
<gene>
    <name evidence="1" type="ORF">EJA05_16685</name>
</gene>
<sequence length="186" mass="20991">MPPLTHERVIALALENPINRTLLERLPALDLPGGMLTAGCLFQALWNHRAGREPGWGVKDYDIIYFDQDLSWEAEDRVIQAVQALGADLGVTLEARNQARVHLWYATRFGVPYPRLAKVTDGIDRYLVSSTCLGLGIASGELYSTHGLDDLQHDLLRSNPLNHQTEMFRAKAESYRARWPWLAIVE</sequence>
<dbReference type="Proteomes" id="UP000268230">
    <property type="component" value="Chromosome"/>
</dbReference>
<evidence type="ECO:0000313" key="1">
    <source>
        <dbReference type="EMBL" id="AZL69260.1"/>
    </source>
</evidence>
<dbReference type="PANTHER" id="PTHR39166">
    <property type="entry name" value="BLL1166 PROTEIN"/>
    <property type="match status" value="1"/>
</dbReference>
<dbReference type="InterPro" id="IPR009267">
    <property type="entry name" value="NTP_transf_6"/>
</dbReference>
<accession>A0A3Q8U1J5</accession>
<dbReference type="PANTHER" id="PTHR39166:SF1">
    <property type="entry name" value="BLL1166 PROTEIN"/>
    <property type="match status" value="1"/>
</dbReference>
<organism evidence="1 2">
    <name type="scientific">Pseudomonas entomophila</name>
    <dbReference type="NCBI Taxonomy" id="312306"/>
    <lineage>
        <taxon>Bacteria</taxon>
        <taxon>Pseudomonadati</taxon>
        <taxon>Pseudomonadota</taxon>
        <taxon>Gammaproteobacteria</taxon>
        <taxon>Pseudomonadales</taxon>
        <taxon>Pseudomonadaceae</taxon>
        <taxon>Pseudomonas</taxon>
    </lineage>
</organism>
<dbReference type="EMBL" id="CP034338">
    <property type="protein sequence ID" value="AZL69260.1"/>
    <property type="molecule type" value="Genomic_DNA"/>
</dbReference>
<evidence type="ECO:0000313" key="2">
    <source>
        <dbReference type="Proteomes" id="UP000268230"/>
    </source>
</evidence>
<dbReference type="KEGG" id="pory:EJA05_16685"/>
<dbReference type="Pfam" id="PF06042">
    <property type="entry name" value="NTP_transf_6"/>
    <property type="match status" value="1"/>
</dbReference>
<dbReference type="OrthoDB" id="9805247at2"/>
<proteinExistence type="predicted"/>